<protein>
    <recommendedName>
        <fullName evidence="1">Peptidase C39-like domain-containing protein</fullName>
    </recommendedName>
</protein>
<dbReference type="InterPro" id="IPR039564">
    <property type="entry name" value="Peptidase_C39-like"/>
</dbReference>
<dbReference type="EMBL" id="ARQD01000003">
    <property type="protein sequence ID" value="KIX85057.1"/>
    <property type="molecule type" value="Genomic_DNA"/>
</dbReference>
<gene>
    <name evidence="2" type="ORF">J120_03895</name>
</gene>
<dbReference type="SUPFAM" id="SSF54001">
    <property type="entry name" value="Cysteine proteinases"/>
    <property type="match status" value="1"/>
</dbReference>
<evidence type="ECO:0000313" key="3">
    <source>
        <dbReference type="Proteomes" id="UP000032214"/>
    </source>
</evidence>
<evidence type="ECO:0000313" key="2">
    <source>
        <dbReference type="EMBL" id="KIX85057.1"/>
    </source>
</evidence>
<dbReference type="STRING" id="1306947.J120_03895"/>
<proteinExistence type="predicted"/>
<dbReference type="InterPro" id="IPR038765">
    <property type="entry name" value="Papain-like_cys_pep_sf"/>
</dbReference>
<dbReference type="Gene3D" id="3.90.70.10">
    <property type="entry name" value="Cysteine proteinases"/>
    <property type="match status" value="1"/>
</dbReference>
<accession>A0A0D2K454</accession>
<evidence type="ECO:0000259" key="1">
    <source>
        <dbReference type="Pfam" id="PF13529"/>
    </source>
</evidence>
<feature type="domain" description="Peptidase C39-like" evidence="1">
    <location>
        <begin position="167"/>
        <end position="299"/>
    </location>
</feature>
<sequence length="332" mass="37719">MYKKLMVCMCLMTSLCGQWVSRYHSVLPLMNLTDKAQSIFERTDIAPFSQLIWSFGAPDKILNLEFYIQVRDAHTKQWGTWIKMLEYHQGKYTTFVNDLKGGQGYFHVRYEMGKNHRADGFKIKALAPDNKSFALVYLTVTTSAVDLFQPEQALKVAPGKRSIHLNKVSRISQFKVDHPRNNEICSPSTCTMLINYVLKKPYNPLHVAQSVYDHGLARYGSWPCNMAYANQCAHGKFYFYVTRMSGFAELHSVLAQGVPVGVSITGPITGGATEYKSGHLILIVGWDARKKEILCHDPAHDLNQSCPIRYKLADFLSAWEKSRRLAYVACQT</sequence>
<dbReference type="eggNOG" id="COG3271">
    <property type="taxonomic scope" value="Bacteria"/>
</dbReference>
<organism evidence="2 3">
    <name type="scientific">candidate division TM6 bacterium JCVI TM6SC1</name>
    <dbReference type="NCBI Taxonomy" id="1306947"/>
    <lineage>
        <taxon>Bacteria</taxon>
        <taxon>Candidatus Babelota</taxon>
        <taxon>Vermiphilus</taxon>
    </lineage>
</organism>
<name>A0A0D2K454_9BACT</name>
<comment type="caution">
    <text evidence="2">The sequence shown here is derived from an EMBL/GenBank/DDBJ whole genome shotgun (WGS) entry which is preliminary data.</text>
</comment>
<keyword evidence="3" id="KW-1185">Reference proteome</keyword>
<reference evidence="2 3" key="1">
    <citation type="journal article" date="2013" name="Proc. Natl. Acad. Sci. U.S.A.">
        <title>Candidate phylum TM6 genome recovered from a hospital sink biofilm provides genomic insights into this uncultivated phylum.</title>
        <authorList>
            <person name="McLean J.S."/>
            <person name="Lombardo M.J."/>
            <person name="Badger J.H."/>
            <person name="Edlund A."/>
            <person name="Novotny M."/>
            <person name="Yee-Greenbaum J."/>
            <person name="Vyahhi N."/>
            <person name="Hall A.P."/>
            <person name="Yang Y."/>
            <person name="Dupont C.L."/>
            <person name="Ziegler M.G."/>
            <person name="Chitsaz H."/>
            <person name="Allen A.E."/>
            <person name="Yooseph S."/>
            <person name="Tesler G."/>
            <person name="Pevzner P.A."/>
            <person name="Friedman R.M."/>
            <person name="Nealson K.H."/>
            <person name="Venter J.C."/>
            <person name="Lasken R.S."/>
        </authorList>
    </citation>
    <scope>NUCLEOTIDE SEQUENCE [LARGE SCALE GENOMIC DNA]</scope>
    <source>
        <strain evidence="2 3">TM6SC1</strain>
    </source>
</reference>
<dbReference type="AlphaFoldDB" id="A0A0D2K454"/>
<dbReference type="Pfam" id="PF13529">
    <property type="entry name" value="Peptidase_C39_2"/>
    <property type="match status" value="1"/>
</dbReference>
<dbReference type="Proteomes" id="UP000032214">
    <property type="component" value="Unassembled WGS sequence"/>
</dbReference>